<dbReference type="GeneTree" id="ENSGT01150000286905"/>
<dbReference type="STRING" id="7918.ENSLOCP00000003006"/>
<evidence type="ECO:0000256" key="4">
    <source>
        <dbReference type="ARBA" id="ARBA00022725"/>
    </source>
</evidence>
<dbReference type="HOGENOM" id="CLU_012526_0_0_1"/>
<dbReference type="InterPro" id="IPR000725">
    <property type="entry name" value="Olfact_rcpt"/>
</dbReference>
<feature type="domain" description="G-protein coupled receptors family 1 profile" evidence="9">
    <location>
        <begin position="41"/>
        <end position="296"/>
    </location>
</feature>
<organism evidence="10 11">
    <name type="scientific">Lepisosteus oculatus</name>
    <name type="common">Spotted gar</name>
    <dbReference type="NCBI Taxonomy" id="7918"/>
    <lineage>
        <taxon>Eukaryota</taxon>
        <taxon>Metazoa</taxon>
        <taxon>Chordata</taxon>
        <taxon>Craniata</taxon>
        <taxon>Vertebrata</taxon>
        <taxon>Euteleostomi</taxon>
        <taxon>Actinopterygii</taxon>
        <taxon>Neopterygii</taxon>
        <taxon>Holostei</taxon>
        <taxon>Semionotiformes</taxon>
        <taxon>Lepisosteidae</taxon>
        <taxon>Lepisosteus</taxon>
    </lineage>
</organism>
<evidence type="ECO:0000256" key="8">
    <source>
        <dbReference type="SAM" id="Phobius"/>
    </source>
</evidence>
<evidence type="ECO:0000256" key="7">
    <source>
        <dbReference type="ARBA" id="ARBA00023224"/>
    </source>
</evidence>
<evidence type="ECO:0000313" key="10">
    <source>
        <dbReference type="Ensembl" id="ENSLOCP00000003006.1"/>
    </source>
</evidence>
<dbReference type="EMBL" id="AHAT01003280">
    <property type="status" value="NOT_ANNOTATED_CDS"/>
    <property type="molecule type" value="Genomic_DNA"/>
</dbReference>
<keyword evidence="6 8" id="KW-0472">Membrane</keyword>
<dbReference type="Proteomes" id="UP000018468">
    <property type="component" value="Linkage group LG3"/>
</dbReference>
<name>W5M3P8_LEPOC</name>
<feature type="transmembrane region" description="Helical" evidence="8">
    <location>
        <begin position="204"/>
        <end position="225"/>
    </location>
</feature>
<keyword evidence="2" id="KW-0716">Sensory transduction</keyword>
<dbReference type="GO" id="GO:0004930">
    <property type="term" value="F:G protein-coupled receptor activity"/>
    <property type="evidence" value="ECO:0007669"/>
    <property type="project" value="InterPro"/>
</dbReference>
<keyword evidence="3 8" id="KW-0812">Transmembrane</keyword>
<dbReference type="InterPro" id="IPR000276">
    <property type="entry name" value="GPCR_Rhodpsn"/>
</dbReference>
<dbReference type="GO" id="GO:0004984">
    <property type="term" value="F:olfactory receptor activity"/>
    <property type="evidence" value="ECO:0000318"/>
    <property type="project" value="GO_Central"/>
</dbReference>
<feature type="transmembrane region" description="Helical" evidence="8">
    <location>
        <begin position="89"/>
        <end position="112"/>
    </location>
</feature>
<evidence type="ECO:0000256" key="5">
    <source>
        <dbReference type="ARBA" id="ARBA00022989"/>
    </source>
</evidence>
<comment type="subcellular location">
    <subcellularLocation>
        <location evidence="1">Membrane</location>
        <topology evidence="1">Multi-pass membrane protein</topology>
    </subcellularLocation>
</comment>
<dbReference type="eggNOG" id="ENOG502RYU0">
    <property type="taxonomic scope" value="Eukaryota"/>
</dbReference>
<protein>
    <submittedName>
        <fullName evidence="10">Odorant receptor, family 55, subfamily E, member 1</fullName>
    </submittedName>
</protein>
<dbReference type="Gene3D" id="1.20.1070.10">
    <property type="entry name" value="Rhodopsin 7-helix transmembrane proteins"/>
    <property type="match status" value="1"/>
</dbReference>
<feature type="transmembrane region" description="Helical" evidence="8">
    <location>
        <begin position="30"/>
        <end position="51"/>
    </location>
</feature>
<dbReference type="PROSITE" id="PS00237">
    <property type="entry name" value="G_PROTEIN_RECEP_F1_1"/>
    <property type="match status" value="1"/>
</dbReference>
<dbReference type="PROSITE" id="PS50262">
    <property type="entry name" value="G_PROTEIN_RECEP_F1_2"/>
    <property type="match status" value="1"/>
</dbReference>
<evidence type="ECO:0000313" key="11">
    <source>
        <dbReference type="Proteomes" id="UP000018468"/>
    </source>
</evidence>
<dbReference type="PRINTS" id="PR00245">
    <property type="entry name" value="OLFACTORYR"/>
</dbReference>
<proteinExistence type="predicted"/>
<dbReference type="PANTHER" id="PTHR26450:SF429">
    <property type="entry name" value="OLFACTORY RECEPTOR"/>
    <property type="match status" value="1"/>
</dbReference>
<dbReference type="Ensembl" id="ENSLOCT00000003012.1">
    <property type="protein sequence ID" value="ENSLOCP00000003006.1"/>
    <property type="gene ID" value="ENSLOCG00000002562.1"/>
</dbReference>
<dbReference type="EMBL" id="AHAT01003279">
    <property type="status" value="NOT_ANNOTATED_CDS"/>
    <property type="molecule type" value="Genomic_DNA"/>
</dbReference>
<reference evidence="11" key="1">
    <citation type="submission" date="2011-12" db="EMBL/GenBank/DDBJ databases">
        <title>The Draft Genome of Lepisosteus oculatus.</title>
        <authorList>
            <consortium name="The Broad Institute Genome Assembly &amp; Analysis Group"/>
            <consortium name="Computational R&amp;D Group"/>
            <consortium name="and Sequencing Platform"/>
            <person name="Di Palma F."/>
            <person name="Alfoldi J."/>
            <person name="Johnson J."/>
            <person name="Berlin A."/>
            <person name="Gnerre S."/>
            <person name="Jaffe D."/>
            <person name="MacCallum I."/>
            <person name="Young S."/>
            <person name="Walker B.J."/>
            <person name="Lander E.S."/>
            <person name="Lindblad-Toh K."/>
        </authorList>
    </citation>
    <scope>NUCLEOTIDE SEQUENCE [LARGE SCALE GENOMIC DNA]</scope>
</reference>
<keyword evidence="5 8" id="KW-1133">Transmembrane helix</keyword>
<sequence length="324" mass="36645">MAEDLQGANFSHTRFIFMGFPELYKHRRLLFFPFFIVYVDGKCTNCILLHLNETKMHKHSSVFSTGIQSMCVLFVTSSHQFKPYLMQSLVFSVLTSWCIAFLIRVLISVLIISVESTILLAMALDRFIAICIPLRYNEIMNSTVFLKLSIFTAVRSGSIMTSLVILAHSLSFCGSNIIKQCYCEHMALVSLSCGSTSRNETMGLIVIICFVGCDVSVIVFSYIMILKAVLRTASVEGRWKAFHTCGTHLIVMLFFYLTGSVTFLAHNLRIAIPTDAHTFLGIMYIVFPAGLNPIIYGVRTKEIRNVIVRLFRMRRKLVVPVNTN</sequence>
<keyword evidence="11" id="KW-1185">Reference proteome</keyword>
<dbReference type="PANTHER" id="PTHR26450">
    <property type="entry name" value="OLFACTORY RECEPTOR 56B1-RELATED"/>
    <property type="match status" value="1"/>
</dbReference>
<dbReference type="OMA" id="QVFSMSK"/>
<keyword evidence="4" id="KW-0552">Olfaction</keyword>
<dbReference type="SUPFAM" id="SSF81321">
    <property type="entry name" value="Family A G protein-coupled receptor-like"/>
    <property type="match status" value="1"/>
</dbReference>
<dbReference type="GO" id="GO:0005886">
    <property type="term" value="C:plasma membrane"/>
    <property type="evidence" value="ECO:0000318"/>
    <property type="project" value="GO_Central"/>
</dbReference>
<evidence type="ECO:0000256" key="1">
    <source>
        <dbReference type="ARBA" id="ARBA00004141"/>
    </source>
</evidence>
<keyword evidence="7" id="KW-0807">Transducer</keyword>
<dbReference type="Pfam" id="PF13853">
    <property type="entry name" value="7tm_4"/>
    <property type="match status" value="1"/>
</dbReference>
<reference evidence="10" key="3">
    <citation type="submission" date="2025-09" db="UniProtKB">
        <authorList>
            <consortium name="Ensembl"/>
        </authorList>
    </citation>
    <scope>IDENTIFICATION</scope>
</reference>
<dbReference type="InterPro" id="IPR050402">
    <property type="entry name" value="OR51/52/56-like"/>
</dbReference>
<evidence type="ECO:0000256" key="2">
    <source>
        <dbReference type="ARBA" id="ARBA00022606"/>
    </source>
</evidence>
<dbReference type="AlphaFoldDB" id="W5M3P8"/>
<feature type="transmembrane region" description="Helical" evidence="8">
    <location>
        <begin position="148"/>
        <end position="167"/>
    </location>
</feature>
<feature type="transmembrane region" description="Helical" evidence="8">
    <location>
        <begin position="278"/>
        <end position="298"/>
    </location>
</feature>
<evidence type="ECO:0000256" key="6">
    <source>
        <dbReference type="ARBA" id="ARBA00023136"/>
    </source>
</evidence>
<evidence type="ECO:0000259" key="9">
    <source>
        <dbReference type="PROSITE" id="PS50262"/>
    </source>
</evidence>
<dbReference type="FunCoup" id="W5M3P8">
    <property type="interactions" value="742"/>
</dbReference>
<dbReference type="EMBL" id="AHAT01003281">
    <property type="status" value="NOT_ANNOTATED_CDS"/>
    <property type="molecule type" value="Genomic_DNA"/>
</dbReference>
<dbReference type="InterPro" id="IPR017452">
    <property type="entry name" value="GPCR_Rhodpsn_7TM"/>
</dbReference>
<accession>W5M3P8</accession>
<dbReference type="InParanoid" id="W5M3P8"/>
<reference evidence="10" key="2">
    <citation type="submission" date="2025-08" db="UniProtKB">
        <authorList>
            <consortium name="Ensembl"/>
        </authorList>
    </citation>
    <scope>IDENTIFICATION</scope>
</reference>
<evidence type="ECO:0000256" key="3">
    <source>
        <dbReference type="ARBA" id="ARBA00022692"/>
    </source>
</evidence>
<feature type="transmembrane region" description="Helical" evidence="8">
    <location>
        <begin position="246"/>
        <end position="266"/>
    </location>
</feature>